<dbReference type="OrthoDB" id="6779620at2759"/>
<dbReference type="Gene3D" id="3.30.70.1820">
    <property type="entry name" value="L1 transposable element, RRM domain"/>
    <property type="match status" value="1"/>
</dbReference>
<organism evidence="2 3">
    <name type="scientific">Phaedon cochleariae</name>
    <name type="common">Mustard beetle</name>
    <dbReference type="NCBI Taxonomy" id="80249"/>
    <lineage>
        <taxon>Eukaryota</taxon>
        <taxon>Metazoa</taxon>
        <taxon>Ecdysozoa</taxon>
        <taxon>Arthropoda</taxon>
        <taxon>Hexapoda</taxon>
        <taxon>Insecta</taxon>
        <taxon>Pterygota</taxon>
        <taxon>Neoptera</taxon>
        <taxon>Endopterygota</taxon>
        <taxon>Coleoptera</taxon>
        <taxon>Polyphaga</taxon>
        <taxon>Cucujiformia</taxon>
        <taxon>Chrysomeloidea</taxon>
        <taxon>Chrysomelidae</taxon>
        <taxon>Chrysomelinae</taxon>
        <taxon>Chrysomelini</taxon>
        <taxon>Phaedon</taxon>
    </lineage>
</organism>
<keyword evidence="3" id="KW-1185">Reference proteome</keyword>
<keyword evidence="1" id="KW-0175">Coiled coil</keyword>
<evidence type="ECO:0000313" key="2">
    <source>
        <dbReference type="EMBL" id="CAH1155632.1"/>
    </source>
</evidence>
<dbReference type="Proteomes" id="UP001153737">
    <property type="component" value="Chromosome 2"/>
</dbReference>
<evidence type="ECO:0000313" key="3">
    <source>
        <dbReference type="Proteomes" id="UP001153737"/>
    </source>
</evidence>
<evidence type="ECO:0000256" key="1">
    <source>
        <dbReference type="SAM" id="Coils"/>
    </source>
</evidence>
<reference evidence="2" key="2">
    <citation type="submission" date="2022-10" db="EMBL/GenBank/DDBJ databases">
        <authorList>
            <consortium name="ENA_rothamsted_submissions"/>
            <consortium name="culmorum"/>
            <person name="King R."/>
        </authorList>
    </citation>
    <scope>NUCLEOTIDE SEQUENCE</scope>
</reference>
<name>A0A9P0GMA3_PHACE</name>
<dbReference type="InterPro" id="IPR004244">
    <property type="entry name" value="Transposase_22"/>
</dbReference>
<dbReference type="AlphaFoldDB" id="A0A9P0GMA3"/>
<proteinExistence type="predicted"/>
<protein>
    <submittedName>
        <fullName evidence="2">Uncharacterized protein</fullName>
    </submittedName>
</protein>
<accession>A0A9P0GMA3</accession>
<gene>
    <name evidence="2" type="ORF">PHAECO_LOCUS6690</name>
</gene>
<reference evidence="2" key="1">
    <citation type="submission" date="2022-01" db="EMBL/GenBank/DDBJ databases">
        <authorList>
            <person name="King R."/>
        </authorList>
    </citation>
    <scope>NUCLEOTIDE SEQUENCE</scope>
</reference>
<dbReference type="EMBL" id="OU896708">
    <property type="protein sequence ID" value="CAH1155632.1"/>
    <property type="molecule type" value="Genomic_DNA"/>
</dbReference>
<dbReference type="PANTHER" id="PTHR11505">
    <property type="entry name" value="L1 TRANSPOSABLE ELEMENT-RELATED"/>
    <property type="match status" value="1"/>
</dbReference>
<feature type="coiled-coil region" evidence="1">
    <location>
        <begin position="38"/>
        <end position="100"/>
    </location>
</feature>
<dbReference type="Gene3D" id="1.20.1270.70">
    <property type="entry name" value="Designed single chain three-helix bundle"/>
    <property type="match status" value="1"/>
</dbReference>
<sequence length="223" mass="25561">MTGRTRTGSITEQMDDKTVEMIISKLAPKLTAKIESQFEKLSKHFEQMEAKINSLVDKLTSIEEVAESNKVEIKSMNDRMDKLEQKLKSNTLRIIGLDEEPNENLIAKVSNLLNNVLKVPCTQQDFNNIYRTGKIKNQTKPRTIMISFISHMKRNQIYAAKKLLKGTNMYINEDLTKLQYSLYGIAKNKFGNKNVWSSNGRILARVGTDVKSIEKHMFTIDID</sequence>